<gene>
    <name evidence="1" type="ORF">E6C64_15130</name>
</gene>
<comment type="caution">
    <text evidence="1">The sequence shown here is derived from an EMBL/GenBank/DDBJ whole genome shotgun (WGS) entry which is preliminary data.</text>
</comment>
<sequence length="668" mass="71131">MTLTNDPPAIDAGFEHPFVDVDEQRELPLPHRYLRGGFSGTDTRFSLHLPQADAYEGRFFQYIAPIPDSEHFSEGLTGEEDRIGFSISSGAAFLETNGGGPRAADPFSGLDPTIGAYRANAAAAQYARVLAQQIYGPHRTYGYAFGGSGGGFRTIGGAENTTGVWDGFVPYVIGSPMAIPNSFTARMAALRILRGHFEEIVDALEPGGSGDPAEHLDEEQAAALLEVTRMGFPPRTWFGHASMGPHGLAALYPGLRAIDPGYFEDFWTLPGYLGADPTPSLLRDRVQHRTTISSLLTPADLAATGHASVAHGGQSTGAADDAWLGSTSPDLPVAVRLTERPAVDPQTTELIIETGASAGARIVVLRVLDDIAIFGPADAEVLRALRPGDELTVDNSGFLAIQTYHRHQVPGPEYAAWDQFRGPGGTPLFPQRPMLVGPIFAAGAAGSVQSGRFTGRMIVVACLWDREAYAWQADWYRSAVRRHLGDATDEHFRLWFIDRATHGDVEPQEDPTRTVSYLGALHQALRDLAAWVENDTPPPATSVYSVVDSQVTAANSAPARHGIQPVVTLAANGAERAEVRVGEPVELVAHAETPGVGVIVAVEWNTGAGFEAADAVALSAQVTVSTTVTFDAPGTYFPSVRVAAHRDGAASDGFARIQNVTGARVVVS</sequence>
<dbReference type="AlphaFoldDB" id="A0A4S4FJ94"/>
<name>A0A4S4FJ94_9MICO</name>
<evidence type="ECO:0000313" key="2">
    <source>
        <dbReference type="Proteomes" id="UP000309133"/>
    </source>
</evidence>
<dbReference type="OrthoDB" id="906600at2"/>
<evidence type="ECO:0008006" key="3">
    <source>
        <dbReference type="Google" id="ProtNLM"/>
    </source>
</evidence>
<dbReference type="Proteomes" id="UP000309133">
    <property type="component" value="Unassembled WGS sequence"/>
</dbReference>
<evidence type="ECO:0000313" key="1">
    <source>
        <dbReference type="EMBL" id="THG29974.1"/>
    </source>
</evidence>
<keyword evidence="2" id="KW-1185">Reference proteome</keyword>
<dbReference type="EMBL" id="SSSM01000005">
    <property type="protein sequence ID" value="THG29974.1"/>
    <property type="molecule type" value="Genomic_DNA"/>
</dbReference>
<accession>A0A4S4FJ94</accession>
<organism evidence="1 2">
    <name type="scientific">Naasia lichenicola</name>
    <dbReference type="NCBI Taxonomy" id="2565933"/>
    <lineage>
        <taxon>Bacteria</taxon>
        <taxon>Bacillati</taxon>
        <taxon>Actinomycetota</taxon>
        <taxon>Actinomycetes</taxon>
        <taxon>Micrococcales</taxon>
        <taxon>Microbacteriaceae</taxon>
        <taxon>Naasia</taxon>
    </lineage>
</organism>
<dbReference type="RefSeq" id="WP_136428303.1">
    <property type="nucleotide sequence ID" value="NZ_SSSM01000005.1"/>
</dbReference>
<reference evidence="1 2" key="1">
    <citation type="submission" date="2019-04" db="EMBL/GenBank/DDBJ databases">
        <authorList>
            <person name="Jiang L."/>
        </authorList>
    </citation>
    <scope>NUCLEOTIDE SEQUENCE [LARGE SCALE GENOMIC DNA]</scope>
    <source>
        <strain evidence="1 2">YIM 131853</strain>
    </source>
</reference>
<protein>
    <recommendedName>
        <fullName evidence="3">Tannase/feruloyl esterase family alpha/beta hydrolase</fullName>
    </recommendedName>
</protein>
<proteinExistence type="predicted"/>